<feature type="compositionally biased region" description="Polar residues" evidence="1">
    <location>
        <begin position="625"/>
        <end position="634"/>
    </location>
</feature>
<evidence type="ECO:0000313" key="3">
    <source>
        <dbReference type="Proteomes" id="UP000000639"/>
    </source>
</evidence>
<dbReference type="OrthoDB" id="5180013at2"/>
<dbReference type="Proteomes" id="UP000000639">
    <property type="component" value="Chromosome"/>
</dbReference>
<feature type="compositionally biased region" description="Basic and acidic residues" evidence="1">
    <location>
        <begin position="610"/>
        <end position="624"/>
    </location>
</feature>
<name>A1SRK9_PSYIN</name>
<dbReference type="EMBL" id="CP000510">
    <property type="protein sequence ID" value="ABM02124.1"/>
    <property type="molecule type" value="Genomic_DNA"/>
</dbReference>
<organism evidence="2 3">
    <name type="scientific">Psychromonas ingrahamii (strain DSM 17664 / CCUG 51855 / 37)</name>
    <dbReference type="NCBI Taxonomy" id="357804"/>
    <lineage>
        <taxon>Bacteria</taxon>
        <taxon>Pseudomonadati</taxon>
        <taxon>Pseudomonadota</taxon>
        <taxon>Gammaproteobacteria</taxon>
        <taxon>Alteromonadales</taxon>
        <taxon>Psychromonadaceae</taxon>
        <taxon>Psychromonas</taxon>
    </lineage>
</organism>
<feature type="region of interest" description="Disordered" evidence="1">
    <location>
        <begin position="610"/>
        <end position="665"/>
    </location>
</feature>
<proteinExistence type="predicted"/>
<accession>A1SRK9</accession>
<dbReference type="AlphaFoldDB" id="A1SRK9"/>
<dbReference type="eggNOG" id="ENOG502ZY2K">
    <property type="taxonomic scope" value="Bacteria"/>
</dbReference>
<dbReference type="RefSeq" id="WP_011768683.1">
    <property type="nucleotide sequence ID" value="NC_008709.1"/>
</dbReference>
<gene>
    <name evidence="2" type="ordered locus">Ping_0257</name>
</gene>
<dbReference type="KEGG" id="pin:Ping_0257"/>
<feature type="compositionally biased region" description="Basic and acidic residues" evidence="1">
    <location>
        <begin position="646"/>
        <end position="663"/>
    </location>
</feature>
<feature type="compositionally biased region" description="Acidic residues" evidence="1">
    <location>
        <begin position="635"/>
        <end position="645"/>
    </location>
</feature>
<evidence type="ECO:0000313" key="2">
    <source>
        <dbReference type="EMBL" id="ABM02124.1"/>
    </source>
</evidence>
<evidence type="ECO:0000256" key="1">
    <source>
        <dbReference type="SAM" id="MobiDB-lite"/>
    </source>
</evidence>
<sequence length="908" mass="105145">MNDNNSPDENNVWRIDKTPNLLHRCFISEQLCVEERKICKYWEERQSGKNTPQAFVVMAFNFRNNMLYERQIKPMLANLDEPLLPCRADTLIRTGYIVCRKVCQPILESDLVVVELTILNKNVTYELGLSLALERKILLMVQEQEPEEKIDLSNDVNNLFRRLDIKESELFRYKPFGFITTSAQELQNSLWKGADKELRQTDSLQCRIGVLGADHLVPLSTSNIDFQIPLPNSNIETQPKSQLTDALRCHLGNVIRDAVCNILGYESEKEYEEYLKSRGNSKQKKEDKVDVDKCKERNDFLGNYTATQGKKFSDISAQEYNKKKYYPWMHLQSMRTDKKSFTEIVDFIDSRECLAIDLTKTGNNLNDAINLFWLGYAHGKGKTVIPVYAYSSDKEQAELGHSNFDVQGLYFLGYDIRNPKAIDDDLMAMFKDILESTETERSRNKLWKPIFEGADLQISVGATVHKGSEKYSLIEWDHMVLAELHSFISEKRSTLHYKISYPTYQQPDTVNKKLIEGVCLDKFLQGKIEKQNVIIIGSPDVNIITELVLAKAKGIAPFSPEKITKESQKFFEGLVSVKSNNNNTRGIRYYYKDSKDKEEDKYESSYNYRFLDKPDNSEQSDDKVVSSNQYTFFQNEDEDEDEDKDKEEKEKEKKGEKAKKDKGSTGFTKFHRSYGHIAIFENPYSEGKRIIVLSGISGPATLALAQMLTGCINEETNYQLQYRVDKEKIKVDERKIHILGGVAENENENENDKSKTESFIADLFYEHQDQEDLRSIFKGVKEDNKTEEVKKKIKYETDSGKQKGYRPLKIDLSKKSLEMLEKINTEITEGYKQQTKNKKQTNNNFMVEAVVEVLLTENVEHEDKNTVIHWQDPRKVVAWRFAKDPFRTKTPLKDISSDLHFPKSEKQQ</sequence>
<reference evidence="2 3" key="1">
    <citation type="submission" date="2007-01" db="EMBL/GenBank/DDBJ databases">
        <title>Complete sequence of Psychromonas ingrahamii 37.</title>
        <authorList>
            <consortium name="US DOE Joint Genome Institute"/>
            <person name="Copeland A."/>
            <person name="Lucas S."/>
            <person name="Lapidus A."/>
            <person name="Barry K."/>
            <person name="Detter J.C."/>
            <person name="Glavina del Rio T."/>
            <person name="Hammon N."/>
            <person name="Israni S."/>
            <person name="Dalin E."/>
            <person name="Tice H."/>
            <person name="Pitluck S."/>
            <person name="Thompson L.S."/>
            <person name="Brettin T."/>
            <person name="Bruce D."/>
            <person name="Han C."/>
            <person name="Tapia R."/>
            <person name="Schmutz J."/>
            <person name="Larimer F."/>
            <person name="Land M."/>
            <person name="Hauser L."/>
            <person name="Kyrpides N."/>
            <person name="Ivanova N."/>
            <person name="Staley J."/>
            <person name="Richardson P."/>
        </authorList>
    </citation>
    <scope>NUCLEOTIDE SEQUENCE [LARGE SCALE GENOMIC DNA]</scope>
    <source>
        <strain evidence="2 3">37</strain>
    </source>
</reference>
<dbReference type="HOGENOM" id="CLU_319793_0_0_6"/>
<keyword evidence="3" id="KW-1185">Reference proteome</keyword>
<protein>
    <submittedName>
        <fullName evidence="2">Uncharacterized protein</fullName>
    </submittedName>
</protein>